<protein>
    <submittedName>
        <fullName evidence="1">Uncharacterized protein</fullName>
    </submittedName>
</protein>
<comment type="caution">
    <text evidence="1">The sequence shown here is derived from an EMBL/GenBank/DDBJ whole genome shotgun (WGS) entry which is preliminary data.</text>
</comment>
<organism evidence="1 2">
    <name type="scientific">Liparis tanakae</name>
    <name type="common">Tanaka's snailfish</name>
    <dbReference type="NCBI Taxonomy" id="230148"/>
    <lineage>
        <taxon>Eukaryota</taxon>
        <taxon>Metazoa</taxon>
        <taxon>Chordata</taxon>
        <taxon>Craniata</taxon>
        <taxon>Vertebrata</taxon>
        <taxon>Euteleostomi</taxon>
        <taxon>Actinopterygii</taxon>
        <taxon>Neopterygii</taxon>
        <taxon>Teleostei</taxon>
        <taxon>Neoteleostei</taxon>
        <taxon>Acanthomorphata</taxon>
        <taxon>Eupercaria</taxon>
        <taxon>Perciformes</taxon>
        <taxon>Cottioidei</taxon>
        <taxon>Cottales</taxon>
        <taxon>Liparidae</taxon>
        <taxon>Liparis</taxon>
    </lineage>
</organism>
<keyword evidence="2" id="KW-1185">Reference proteome</keyword>
<dbReference type="Proteomes" id="UP000314294">
    <property type="component" value="Unassembled WGS sequence"/>
</dbReference>
<name>A0A4Z2J6D2_9TELE</name>
<dbReference type="AlphaFoldDB" id="A0A4Z2J6D2"/>
<dbReference type="EMBL" id="SRLO01000018">
    <property type="protein sequence ID" value="TNN85945.1"/>
    <property type="molecule type" value="Genomic_DNA"/>
</dbReference>
<evidence type="ECO:0000313" key="1">
    <source>
        <dbReference type="EMBL" id="TNN85945.1"/>
    </source>
</evidence>
<proteinExistence type="predicted"/>
<evidence type="ECO:0000313" key="2">
    <source>
        <dbReference type="Proteomes" id="UP000314294"/>
    </source>
</evidence>
<sequence length="122" mass="13746">MRRQSRVFPTESISATRLLSCEDELKHLFFLECVREKHVDGQEDGCCAKAGWWGGGDWRPGVVISSVQRTTCLCLRDAALPPAKDSVRVKRAGEMNNRIKNPTRSREGRLLFTDSNLEDPAI</sequence>
<accession>A0A4Z2J6D2</accession>
<gene>
    <name evidence="1" type="ORF">EYF80_003789</name>
</gene>
<reference evidence="1 2" key="1">
    <citation type="submission" date="2019-03" db="EMBL/GenBank/DDBJ databases">
        <title>First draft genome of Liparis tanakae, snailfish: a comprehensive survey of snailfish specific genes.</title>
        <authorList>
            <person name="Kim W."/>
            <person name="Song I."/>
            <person name="Jeong J.-H."/>
            <person name="Kim D."/>
            <person name="Kim S."/>
            <person name="Ryu S."/>
            <person name="Song J.Y."/>
            <person name="Lee S.K."/>
        </authorList>
    </citation>
    <scope>NUCLEOTIDE SEQUENCE [LARGE SCALE GENOMIC DNA]</scope>
    <source>
        <tissue evidence="1">Muscle</tissue>
    </source>
</reference>